<sequence length="101" mass="11563">MAEINKETLEYLAQLAKIELKPQDETKLLKDLGEILNYFKQLKEVDTSNIEPMTGGTFKKNVFRNDVDDLRSEINATAKDITDAFPEKENGFLKVPPVFEQ</sequence>
<keyword evidence="1" id="KW-0547">Nucleotide-binding</keyword>
<dbReference type="Pfam" id="PF02686">
    <property type="entry name" value="GatC"/>
    <property type="match status" value="1"/>
</dbReference>
<dbReference type="GO" id="GO:0070681">
    <property type="term" value="P:glutaminyl-tRNAGln biosynthesis via transamidation"/>
    <property type="evidence" value="ECO:0007669"/>
    <property type="project" value="TreeGrafter"/>
</dbReference>
<dbReference type="InterPro" id="IPR036113">
    <property type="entry name" value="Asp/Glu-ADT_sf_sub_c"/>
</dbReference>
<dbReference type="GO" id="GO:0006450">
    <property type="term" value="P:regulation of translational fidelity"/>
    <property type="evidence" value="ECO:0007669"/>
    <property type="project" value="InterPro"/>
</dbReference>
<comment type="catalytic activity">
    <reaction evidence="1">
        <text>L-glutamyl-tRNA(Gln) + L-glutamine + ATP + H2O = L-glutaminyl-tRNA(Gln) + L-glutamate + ADP + phosphate + H(+)</text>
        <dbReference type="Rhea" id="RHEA:17521"/>
        <dbReference type="Rhea" id="RHEA-COMP:9681"/>
        <dbReference type="Rhea" id="RHEA-COMP:9684"/>
        <dbReference type="ChEBI" id="CHEBI:15377"/>
        <dbReference type="ChEBI" id="CHEBI:15378"/>
        <dbReference type="ChEBI" id="CHEBI:29985"/>
        <dbReference type="ChEBI" id="CHEBI:30616"/>
        <dbReference type="ChEBI" id="CHEBI:43474"/>
        <dbReference type="ChEBI" id="CHEBI:58359"/>
        <dbReference type="ChEBI" id="CHEBI:78520"/>
        <dbReference type="ChEBI" id="CHEBI:78521"/>
        <dbReference type="ChEBI" id="CHEBI:456216"/>
    </reaction>
</comment>
<name>A0A2H0RD97_9BACT</name>
<gene>
    <name evidence="1" type="primary">gatC</name>
    <name evidence="2" type="ORF">COV23_00290</name>
</gene>
<organism evidence="2 3">
    <name type="scientific">Candidatus Wolfebacteria bacterium CG10_big_fil_rev_8_21_14_0_10_31_9</name>
    <dbReference type="NCBI Taxonomy" id="1975070"/>
    <lineage>
        <taxon>Bacteria</taxon>
        <taxon>Candidatus Wolfeibacteriota</taxon>
    </lineage>
</organism>
<dbReference type="SUPFAM" id="SSF141000">
    <property type="entry name" value="Glu-tRNAGln amidotransferase C subunit"/>
    <property type="match status" value="1"/>
</dbReference>
<comment type="similarity">
    <text evidence="1">Belongs to the GatC family.</text>
</comment>
<comment type="caution">
    <text evidence="2">The sequence shown here is derived from an EMBL/GenBank/DDBJ whole genome shotgun (WGS) entry which is preliminary data.</text>
</comment>
<dbReference type="EMBL" id="PCXV01000008">
    <property type="protein sequence ID" value="PIR44346.1"/>
    <property type="molecule type" value="Genomic_DNA"/>
</dbReference>
<keyword evidence="1" id="KW-0067">ATP-binding</keyword>
<dbReference type="GO" id="GO:0005524">
    <property type="term" value="F:ATP binding"/>
    <property type="evidence" value="ECO:0007669"/>
    <property type="project" value="UniProtKB-KW"/>
</dbReference>
<comment type="catalytic activity">
    <reaction evidence="1">
        <text>L-aspartyl-tRNA(Asn) + L-glutamine + ATP + H2O = L-asparaginyl-tRNA(Asn) + L-glutamate + ADP + phosphate + 2 H(+)</text>
        <dbReference type="Rhea" id="RHEA:14513"/>
        <dbReference type="Rhea" id="RHEA-COMP:9674"/>
        <dbReference type="Rhea" id="RHEA-COMP:9677"/>
        <dbReference type="ChEBI" id="CHEBI:15377"/>
        <dbReference type="ChEBI" id="CHEBI:15378"/>
        <dbReference type="ChEBI" id="CHEBI:29985"/>
        <dbReference type="ChEBI" id="CHEBI:30616"/>
        <dbReference type="ChEBI" id="CHEBI:43474"/>
        <dbReference type="ChEBI" id="CHEBI:58359"/>
        <dbReference type="ChEBI" id="CHEBI:78515"/>
        <dbReference type="ChEBI" id="CHEBI:78516"/>
        <dbReference type="ChEBI" id="CHEBI:456216"/>
    </reaction>
</comment>
<dbReference type="GO" id="GO:0050566">
    <property type="term" value="F:asparaginyl-tRNA synthase (glutamine-hydrolyzing) activity"/>
    <property type="evidence" value="ECO:0007669"/>
    <property type="project" value="RHEA"/>
</dbReference>
<dbReference type="Gene3D" id="1.10.20.60">
    <property type="entry name" value="Glu-tRNAGln amidotransferase C subunit, N-terminal domain"/>
    <property type="match status" value="1"/>
</dbReference>
<dbReference type="AlphaFoldDB" id="A0A2H0RD97"/>
<dbReference type="HAMAP" id="MF_00122">
    <property type="entry name" value="GatC"/>
    <property type="match status" value="1"/>
</dbReference>
<dbReference type="NCBIfam" id="TIGR00135">
    <property type="entry name" value="gatC"/>
    <property type="match status" value="1"/>
</dbReference>
<protein>
    <recommendedName>
        <fullName evidence="1">Aspartyl/glutamyl-tRNA(Asn/Gln) amidotransferase subunit C</fullName>
        <shortName evidence="1">Asp/Glu-ADT subunit C</shortName>
        <ecNumber evidence="1">6.3.5.-</ecNumber>
    </recommendedName>
</protein>
<dbReference type="Proteomes" id="UP000231602">
    <property type="component" value="Unassembled WGS sequence"/>
</dbReference>
<dbReference type="PANTHER" id="PTHR15004:SF0">
    <property type="entry name" value="GLUTAMYL-TRNA(GLN) AMIDOTRANSFERASE SUBUNIT C, MITOCHONDRIAL"/>
    <property type="match status" value="1"/>
</dbReference>
<reference evidence="2 3" key="1">
    <citation type="submission" date="2017-09" db="EMBL/GenBank/DDBJ databases">
        <title>Depth-based differentiation of microbial function through sediment-hosted aquifers and enrichment of novel symbionts in the deep terrestrial subsurface.</title>
        <authorList>
            <person name="Probst A.J."/>
            <person name="Ladd B."/>
            <person name="Jarett J.K."/>
            <person name="Geller-Mcgrath D.E."/>
            <person name="Sieber C.M."/>
            <person name="Emerson J.B."/>
            <person name="Anantharaman K."/>
            <person name="Thomas B.C."/>
            <person name="Malmstrom R."/>
            <person name="Stieglmeier M."/>
            <person name="Klingl A."/>
            <person name="Woyke T."/>
            <person name="Ryan C.M."/>
            <person name="Banfield J.F."/>
        </authorList>
    </citation>
    <scope>NUCLEOTIDE SEQUENCE [LARGE SCALE GENOMIC DNA]</scope>
    <source>
        <strain evidence="2">CG10_big_fil_rev_8_21_14_0_10_31_9</strain>
    </source>
</reference>
<dbReference type="GO" id="GO:0050567">
    <property type="term" value="F:glutaminyl-tRNA synthase (glutamine-hydrolyzing) activity"/>
    <property type="evidence" value="ECO:0007669"/>
    <property type="project" value="UniProtKB-UniRule"/>
</dbReference>
<evidence type="ECO:0000313" key="2">
    <source>
        <dbReference type="EMBL" id="PIR44346.1"/>
    </source>
</evidence>
<dbReference type="GO" id="GO:0006412">
    <property type="term" value="P:translation"/>
    <property type="evidence" value="ECO:0007669"/>
    <property type="project" value="UniProtKB-UniRule"/>
</dbReference>
<dbReference type="EC" id="6.3.5.-" evidence="1"/>
<comment type="subunit">
    <text evidence="1">Heterotrimer of A, B and C subunits.</text>
</comment>
<keyword evidence="1" id="KW-0648">Protein biosynthesis</keyword>
<evidence type="ECO:0000313" key="3">
    <source>
        <dbReference type="Proteomes" id="UP000231602"/>
    </source>
</evidence>
<dbReference type="InterPro" id="IPR003837">
    <property type="entry name" value="GatC"/>
</dbReference>
<accession>A0A2H0RD97</accession>
<comment type="function">
    <text evidence="1">Allows the formation of correctly charged Asn-tRNA(Asn) or Gln-tRNA(Gln) through the transamidation of misacylated Asp-tRNA(Asn) or Glu-tRNA(Gln) in organisms which lack either or both of asparaginyl-tRNA or glutaminyl-tRNA synthetases. The reaction takes place in the presence of glutamine and ATP through an activated phospho-Asp-tRNA(Asn) or phospho-Glu-tRNA(Gln).</text>
</comment>
<proteinExistence type="inferred from homology"/>
<evidence type="ECO:0000256" key="1">
    <source>
        <dbReference type="HAMAP-Rule" id="MF_00122"/>
    </source>
</evidence>
<dbReference type="PANTHER" id="PTHR15004">
    <property type="entry name" value="GLUTAMYL-TRNA(GLN) AMIDOTRANSFERASE SUBUNIT C, MITOCHONDRIAL"/>
    <property type="match status" value="1"/>
</dbReference>
<keyword evidence="2" id="KW-0808">Transferase</keyword>
<keyword evidence="1" id="KW-0436">Ligase</keyword>
<dbReference type="GO" id="GO:0016740">
    <property type="term" value="F:transferase activity"/>
    <property type="evidence" value="ECO:0007669"/>
    <property type="project" value="UniProtKB-KW"/>
</dbReference>